<dbReference type="EMBL" id="AP019299">
    <property type="protein sequence ID" value="BBG99844.1"/>
    <property type="molecule type" value="Genomic_DNA"/>
</dbReference>
<protein>
    <recommendedName>
        <fullName evidence="4">UDP-Glycosyltransferase superfamily protein</fullName>
    </recommendedName>
</protein>
<organism evidence="3">
    <name type="scientific">Prunus dulcis</name>
    <name type="common">Almond</name>
    <name type="synonym">Amygdalus dulcis</name>
    <dbReference type="NCBI Taxonomy" id="3755"/>
    <lineage>
        <taxon>Eukaryota</taxon>
        <taxon>Viridiplantae</taxon>
        <taxon>Streptophyta</taxon>
        <taxon>Embryophyta</taxon>
        <taxon>Tracheophyta</taxon>
        <taxon>Spermatophyta</taxon>
        <taxon>Magnoliopsida</taxon>
        <taxon>eudicotyledons</taxon>
        <taxon>Gunneridae</taxon>
        <taxon>Pentapetalae</taxon>
        <taxon>rosids</taxon>
        <taxon>fabids</taxon>
        <taxon>Rosales</taxon>
        <taxon>Rosaceae</taxon>
        <taxon>Amygdaloideae</taxon>
        <taxon>Amygdaleae</taxon>
        <taxon>Prunus</taxon>
    </lineage>
</organism>
<sequence>MQVIDWIPVMKGKRLRDLPSFLRTTNPDDVLLTLGLVVSDVIHKASALVLFTFDALEQGVLTAPSSMPNIPPVYTIGPVELLLNQIPKDHLNFIGYSRWKEETECLPMAKLPWQKTQLFMGLIASWCPQEQVLNHASVGGFLRHGGWNSTIESLTAVVPMLCWPFFADRQTDCYYTCNEWGIGMEIDNDVKRDEVEKLIKELMEGENGKKMTNKAMEWKKLAQEATGSHDVRILLNYGCPLCNLLFCRRGALDGH</sequence>
<dbReference type="PANTHER" id="PTHR11926">
    <property type="entry name" value="GLUCOSYL/GLUCURONOSYL TRANSFERASES"/>
    <property type="match status" value="1"/>
</dbReference>
<name>A0A4Y1R6Y8_PRUDU</name>
<dbReference type="Gene3D" id="3.40.50.2000">
    <property type="entry name" value="Glycogen Phosphorylase B"/>
    <property type="match status" value="2"/>
</dbReference>
<evidence type="ECO:0008006" key="4">
    <source>
        <dbReference type="Google" id="ProtNLM"/>
    </source>
</evidence>
<comment type="similarity">
    <text evidence="1">Belongs to the UDP-glycosyltransferase family.</text>
</comment>
<dbReference type="PANTHER" id="PTHR11926:SF1516">
    <property type="entry name" value="GLYCOSYLTRANSFERASE"/>
    <property type="match status" value="1"/>
</dbReference>
<gene>
    <name evidence="3" type="ORF">Prudu_009668</name>
</gene>
<evidence type="ECO:0000256" key="1">
    <source>
        <dbReference type="ARBA" id="ARBA00009995"/>
    </source>
</evidence>
<dbReference type="GO" id="GO:0080044">
    <property type="term" value="F:quercetin 7-O-glucosyltransferase activity"/>
    <property type="evidence" value="ECO:0007669"/>
    <property type="project" value="TreeGrafter"/>
</dbReference>
<keyword evidence="2" id="KW-0808">Transferase</keyword>
<evidence type="ECO:0000313" key="3">
    <source>
        <dbReference type="EMBL" id="BBG99844.1"/>
    </source>
</evidence>
<dbReference type="AlphaFoldDB" id="A0A4Y1R6Y8"/>
<dbReference type="CDD" id="cd03784">
    <property type="entry name" value="GT1_Gtf-like"/>
    <property type="match status" value="1"/>
</dbReference>
<evidence type="ECO:0000256" key="2">
    <source>
        <dbReference type="ARBA" id="ARBA00022679"/>
    </source>
</evidence>
<proteinExistence type="inferred from homology"/>
<dbReference type="Pfam" id="PF00201">
    <property type="entry name" value="UDPGT"/>
    <property type="match status" value="1"/>
</dbReference>
<accession>A0A4Y1R6Y8</accession>
<reference evidence="3" key="1">
    <citation type="journal article" date="2019" name="Science">
        <title>Mutation of a bHLH transcription factor allowed almond domestication.</title>
        <authorList>
            <person name="Sanchez-Perez R."/>
            <person name="Pavan S."/>
            <person name="Mazzeo R."/>
            <person name="Moldovan C."/>
            <person name="Aiese Cigliano R."/>
            <person name="Del Cueto J."/>
            <person name="Ricciardi F."/>
            <person name="Lotti C."/>
            <person name="Ricciardi L."/>
            <person name="Dicenta F."/>
            <person name="Lopez-Marques R.L."/>
            <person name="Lindberg Moller B."/>
        </authorList>
    </citation>
    <scope>NUCLEOTIDE SEQUENCE</scope>
</reference>
<dbReference type="GO" id="GO:0080043">
    <property type="term" value="F:quercetin 3-O-glucosyltransferase activity"/>
    <property type="evidence" value="ECO:0007669"/>
    <property type="project" value="TreeGrafter"/>
</dbReference>
<dbReference type="SUPFAM" id="SSF53756">
    <property type="entry name" value="UDP-Glycosyltransferase/glycogen phosphorylase"/>
    <property type="match status" value="1"/>
</dbReference>
<dbReference type="InterPro" id="IPR002213">
    <property type="entry name" value="UDP_glucos_trans"/>
</dbReference>